<accession>A0A0E9PG59</accession>
<dbReference type="EMBL" id="GBXM01104961">
    <property type="protein sequence ID" value="JAH03616.1"/>
    <property type="molecule type" value="Transcribed_RNA"/>
</dbReference>
<organism evidence="1">
    <name type="scientific">Anguilla anguilla</name>
    <name type="common">European freshwater eel</name>
    <name type="synonym">Muraena anguilla</name>
    <dbReference type="NCBI Taxonomy" id="7936"/>
    <lineage>
        <taxon>Eukaryota</taxon>
        <taxon>Metazoa</taxon>
        <taxon>Chordata</taxon>
        <taxon>Craniata</taxon>
        <taxon>Vertebrata</taxon>
        <taxon>Euteleostomi</taxon>
        <taxon>Actinopterygii</taxon>
        <taxon>Neopterygii</taxon>
        <taxon>Teleostei</taxon>
        <taxon>Anguilliformes</taxon>
        <taxon>Anguillidae</taxon>
        <taxon>Anguilla</taxon>
    </lineage>
</organism>
<reference evidence="1" key="1">
    <citation type="submission" date="2014-11" db="EMBL/GenBank/DDBJ databases">
        <authorList>
            <person name="Amaro Gonzalez C."/>
        </authorList>
    </citation>
    <scope>NUCLEOTIDE SEQUENCE</scope>
</reference>
<protein>
    <submittedName>
        <fullName evidence="1">Uncharacterized protein</fullName>
    </submittedName>
</protein>
<dbReference type="AlphaFoldDB" id="A0A0E9PG59"/>
<sequence>MHERFSRSIRITAIPFSNSGNQPCS</sequence>
<proteinExistence type="predicted"/>
<evidence type="ECO:0000313" key="1">
    <source>
        <dbReference type="EMBL" id="JAH03616.1"/>
    </source>
</evidence>
<reference evidence="1" key="2">
    <citation type="journal article" date="2015" name="Fish Shellfish Immunol.">
        <title>Early steps in the European eel (Anguilla anguilla)-Vibrio vulnificus interaction in the gills: Role of the RtxA13 toxin.</title>
        <authorList>
            <person name="Callol A."/>
            <person name="Pajuelo D."/>
            <person name="Ebbesson L."/>
            <person name="Teles M."/>
            <person name="MacKenzie S."/>
            <person name="Amaro C."/>
        </authorList>
    </citation>
    <scope>NUCLEOTIDE SEQUENCE</scope>
</reference>
<name>A0A0E9PG59_ANGAN</name>